<sequence>MASYTPVVCIVDFHHARGPEIETWLGVEEGTDPAIDNDWSNLPFMALSDGAHASTEDYSYFTLRREATEGNPATSLFGISCTRQLDANKLINRPAEVTRSTVQKAVVVISDSPQHFGAVKAQLGVVTAAWFAQMDFTDLEIMQRFQESLTTLFKNQEGEVDHYFGTSLRELIHEFKWQTLVLFKCALLQPKMLFFGSNCERLCMMQFALISLIPGLIRHLQDSADPKFNSCEENLVMPTSLRTSERASLLAYMGLPLQIFGKGSLFGPYTPLQQLDMLADHGTKSYIVGSTNSLLLQQRDRYSDILVNLDDHTVNVTSTSLRNALVLSTPDRRWIDFLTQTVNDSWDESNPSRPKDHGYAGSEEFIRMQFEEYLLAMLSAMKYKLYMEKNRDKENVIIDFEGDPASEFSNDWMHAWMETENFRIFDKFTDSHLFDIVDPKHPCSGGLSIEDVQRRLAQQVAEMHLDERLEKSREAIGKQIAVGQKKVSSAFNNLWAEMEAMREAQRKKQEENRLAKESEPPSPVNGRFAKSPDLSHAQQNLQAASTRAGAYLSSWGTWASEKKKGWGTRSASTTPVSSPTANDFKRADQFDREKAELGGGATQRWSEARMLPPDLNSKPVPVDLSKEMGVGVEEGLGKGEGEGEGGRLLFDAEKENERAKSRVEEAKVEEAKVEEVKVEEVKVEVEAKAK</sequence>
<feature type="domain" description="UDENN" evidence="3">
    <location>
        <begin position="6"/>
        <end position="443"/>
    </location>
</feature>
<gene>
    <name evidence="4" type="ORF">K504DRAFT_487778</name>
</gene>
<dbReference type="InterPro" id="IPR037516">
    <property type="entry name" value="Tripartite_DENN"/>
</dbReference>
<dbReference type="AlphaFoldDB" id="A0A6G1KKC5"/>
<keyword evidence="5" id="KW-1185">Reference proteome</keyword>
<dbReference type="Gene3D" id="3.40.50.11500">
    <property type="match status" value="1"/>
</dbReference>
<feature type="compositionally biased region" description="Basic and acidic residues" evidence="2">
    <location>
        <begin position="635"/>
        <end position="671"/>
    </location>
</feature>
<evidence type="ECO:0000256" key="2">
    <source>
        <dbReference type="SAM" id="MobiDB-lite"/>
    </source>
</evidence>
<organism evidence="4 5">
    <name type="scientific">Pleomassaria siparia CBS 279.74</name>
    <dbReference type="NCBI Taxonomy" id="1314801"/>
    <lineage>
        <taxon>Eukaryota</taxon>
        <taxon>Fungi</taxon>
        <taxon>Dikarya</taxon>
        <taxon>Ascomycota</taxon>
        <taxon>Pezizomycotina</taxon>
        <taxon>Dothideomycetes</taxon>
        <taxon>Pleosporomycetidae</taxon>
        <taxon>Pleosporales</taxon>
        <taxon>Pleomassariaceae</taxon>
        <taxon>Pleomassaria</taxon>
    </lineage>
</organism>
<dbReference type="PANTHER" id="PTHR31017:SF1">
    <property type="entry name" value="LATE SECRETORY PATHWAY PROTEIN AVL9 HOMOLOG"/>
    <property type="match status" value="1"/>
</dbReference>
<dbReference type="Proteomes" id="UP000799428">
    <property type="component" value="Unassembled WGS sequence"/>
</dbReference>
<evidence type="ECO:0000313" key="5">
    <source>
        <dbReference type="Proteomes" id="UP000799428"/>
    </source>
</evidence>
<protein>
    <submittedName>
        <fullName evidence="4">LAlv9 family protein</fullName>
    </submittedName>
</protein>
<feature type="compositionally biased region" description="Basic and acidic residues" evidence="2">
    <location>
        <begin position="502"/>
        <end position="519"/>
    </location>
</feature>
<evidence type="ECO:0000256" key="1">
    <source>
        <dbReference type="ARBA" id="ARBA00038178"/>
    </source>
</evidence>
<dbReference type="InterPro" id="IPR043153">
    <property type="entry name" value="DENN_C"/>
</dbReference>
<accession>A0A6G1KKC5</accession>
<feature type="region of interest" description="Disordered" evidence="2">
    <location>
        <begin position="562"/>
        <end position="671"/>
    </location>
</feature>
<evidence type="ECO:0000259" key="3">
    <source>
        <dbReference type="PROSITE" id="PS50211"/>
    </source>
</evidence>
<evidence type="ECO:0000313" key="4">
    <source>
        <dbReference type="EMBL" id="KAF2713356.1"/>
    </source>
</evidence>
<feature type="compositionally biased region" description="Low complexity" evidence="2">
    <location>
        <begin position="568"/>
        <end position="581"/>
    </location>
</feature>
<feature type="region of interest" description="Disordered" evidence="2">
    <location>
        <begin position="502"/>
        <end position="542"/>
    </location>
</feature>
<comment type="similarity">
    <text evidence="1">Belongs to the AVL9 family.</text>
</comment>
<dbReference type="GO" id="GO:0005737">
    <property type="term" value="C:cytoplasm"/>
    <property type="evidence" value="ECO:0007669"/>
    <property type="project" value="TreeGrafter"/>
</dbReference>
<dbReference type="OrthoDB" id="26278at2759"/>
<dbReference type="InterPro" id="IPR051731">
    <property type="entry name" value="DENND11/AVL9_GEFs"/>
</dbReference>
<dbReference type="Pfam" id="PF09794">
    <property type="entry name" value="Avl9"/>
    <property type="match status" value="1"/>
</dbReference>
<dbReference type="PANTHER" id="PTHR31017">
    <property type="entry name" value="LATE SECRETORY PATHWAY PROTEIN AVL9-RELATED"/>
    <property type="match status" value="1"/>
</dbReference>
<reference evidence="4" key="1">
    <citation type="journal article" date="2020" name="Stud. Mycol.">
        <title>101 Dothideomycetes genomes: a test case for predicting lifestyles and emergence of pathogens.</title>
        <authorList>
            <person name="Haridas S."/>
            <person name="Albert R."/>
            <person name="Binder M."/>
            <person name="Bloem J."/>
            <person name="Labutti K."/>
            <person name="Salamov A."/>
            <person name="Andreopoulos B."/>
            <person name="Baker S."/>
            <person name="Barry K."/>
            <person name="Bills G."/>
            <person name="Bluhm B."/>
            <person name="Cannon C."/>
            <person name="Castanera R."/>
            <person name="Culley D."/>
            <person name="Daum C."/>
            <person name="Ezra D."/>
            <person name="Gonzalez J."/>
            <person name="Henrissat B."/>
            <person name="Kuo A."/>
            <person name="Liang C."/>
            <person name="Lipzen A."/>
            <person name="Lutzoni F."/>
            <person name="Magnuson J."/>
            <person name="Mondo S."/>
            <person name="Nolan M."/>
            <person name="Ohm R."/>
            <person name="Pangilinan J."/>
            <person name="Park H.-J."/>
            <person name="Ramirez L."/>
            <person name="Alfaro M."/>
            <person name="Sun H."/>
            <person name="Tritt A."/>
            <person name="Yoshinaga Y."/>
            <person name="Zwiers L.-H."/>
            <person name="Turgeon B."/>
            <person name="Goodwin S."/>
            <person name="Spatafora J."/>
            <person name="Crous P."/>
            <person name="Grigoriev I."/>
        </authorList>
    </citation>
    <scope>NUCLEOTIDE SEQUENCE</scope>
    <source>
        <strain evidence="4">CBS 279.74</strain>
    </source>
</reference>
<dbReference type="InterPro" id="IPR018307">
    <property type="entry name" value="ABL9/DENND6_dom"/>
</dbReference>
<name>A0A6G1KKC5_9PLEO</name>
<proteinExistence type="inferred from homology"/>
<dbReference type="PROSITE" id="PS50211">
    <property type="entry name" value="DENN"/>
    <property type="match status" value="1"/>
</dbReference>
<dbReference type="EMBL" id="MU005765">
    <property type="protein sequence ID" value="KAF2713356.1"/>
    <property type="molecule type" value="Genomic_DNA"/>
</dbReference>
<feature type="compositionally biased region" description="Basic and acidic residues" evidence="2">
    <location>
        <begin position="583"/>
        <end position="596"/>
    </location>
</feature>